<evidence type="ECO:0000256" key="3">
    <source>
        <dbReference type="ARBA" id="ARBA00022801"/>
    </source>
</evidence>
<evidence type="ECO:0000256" key="5">
    <source>
        <dbReference type="ARBA" id="ARBA00023204"/>
    </source>
</evidence>
<dbReference type="NCBIfam" id="NF007621">
    <property type="entry name" value="PRK10276.1"/>
    <property type="match status" value="1"/>
</dbReference>
<dbReference type="InterPro" id="IPR050077">
    <property type="entry name" value="LexA_repressor"/>
</dbReference>
<name>A0A2W7NI63_9BACT</name>
<gene>
    <name evidence="9" type="ORF">LX69_00578</name>
</gene>
<dbReference type="InterPro" id="IPR039418">
    <property type="entry name" value="LexA-like"/>
</dbReference>
<dbReference type="CDD" id="cd06529">
    <property type="entry name" value="S24_LexA-like"/>
    <property type="match status" value="1"/>
</dbReference>
<organism evidence="9 10">
    <name type="scientific">Breznakibacter xylanolyticus</name>
    <dbReference type="NCBI Taxonomy" id="990"/>
    <lineage>
        <taxon>Bacteria</taxon>
        <taxon>Pseudomonadati</taxon>
        <taxon>Bacteroidota</taxon>
        <taxon>Bacteroidia</taxon>
        <taxon>Marinilabiliales</taxon>
        <taxon>Marinilabiliaceae</taxon>
        <taxon>Breznakibacter</taxon>
    </lineage>
</organism>
<dbReference type="Pfam" id="PF00717">
    <property type="entry name" value="Peptidase_S24"/>
    <property type="match status" value="1"/>
</dbReference>
<reference evidence="9 10" key="1">
    <citation type="submission" date="2018-06" db="EMBL/GenBank/DDBJ databases">
        <title>Genomic Encyclopedia of Archaeal and Bacterial Type Strains, Phase II (KMG-II): from individual species to whole genera.</title>
        <authorList>
            <person name="Goeker M."/>
        </authorList>
    </citation>
    <scope>NUCLEOTIDE SEQUENCE [LARGE SCALE GENOMIC DNA]</scope>
    <source>
        <strain evidence="9 10">DSM 6779</strain>
    </source>
</reference>
<evidence type="ECO:0000256" key="6">
    <source>
        <dbReference type="ARBA" id="ARBA00023236"/>
    </source>
</evidence>
<dbReference type="RefSeq" id="WP_111444299.1">
    <property type="nucleotide sequence ID" value="NZ_QKZK01000003.1"/>
</dbReference>
<keyword evidence="4 7" id="KW-0068">Autocatalytic cleavage</keyword>
<dbReference type="GO" id="GO:0016787">
    <property type="term" value="F:hydrolase activity"/>
    <property type="evidence" value="ECO:0007669"/>
    <property type="project" value="UniProtKB-KW"/>
</dbReference>
<evidence type="ECO:0000313" key="9">
    <source>
        <dbReference type="EMBL" id="PZX20125.1"/>
    </source>
</evidence>
<proteinExistence type="inferred from homology"/>
<evidence type="ECO:0000259" key="8">
    <source>
        <dbReference type="Pfam" id="PF00717"/>
    </source>
</evidence>
<dbReference type="InterPro" id="IPR036286">
    <property type="entry name" value="LexA/Signal_pep-like_sf"/>
</dbReference>
<dbReference type="Gene3D" id="2.10.109.10">
    <property type="entry name" value="Umud Fragment, subunit A"/>
    <property type="match status" value="1"/>
</dbReference>
<dbReference type="PANTHER" id="PTHR33516:SF2">
    <property type="entry name" value="LEXA REPRESSOR-RELATED"/>
    <property type="match status" value="1"/>
</dbReference>
<dbReference type="EMBL" id="QKZK01000003">
    <property type="protein sequence ID" value="PZX20125.1"/>
    <property type="molecule type" value="Genomic_DNA"/>
</dbReference>
<dbReference type="PRINTS" id="PR00726">
    <property type="entry name" value="LEXASERPTASE"/>
</dbReference>
<dbReference type="PANTHER" id="PTHR33516">
    <property type="entry name" value="LEXA REPRESSOR"/>
    <property type="match status" value="1"/>
</dbReference>
<dbReference type="Proteomes" id="UP000249239">
    <property type="component" value="Unassembled WGS sequence"/>
</dbReference>
<sequence length="139" mass="15574">MKYIKLHSSTTLDIYSASFESVLECPIIEGGIAAGFPSPADDFLDSSIDINKYLIKNKPATFYARVNGHSMKNVGINDGDLLIIDKGIEPENGKIAVCYIDGEFSIKRLKVEENRFWLMPENDAFQPIEVLPESHLHKN</sequence>
<comment type="similarity">
    <text evidence="1 7">Belongs to the peptidase S24 family.</text>
</comment>
<protein>
    <submittedName>
        <fullName evidence="9">DNA polymerase V</fullName>
    </submittedName>
</protein>
<dbReference type="GO" id="GO:0003677">
    <property type="term" value="F:DNA binding"/>
    <property type="evidence" value="ECO:0007669"/>
    <property type="project" value="InterPro"/>
</dbReference>
<evidence type="ECO:0000256" key="2">
    <source>
        <dbReference type="ARBA" id="ARBA00022763"/>
    </source>
</evidence>
<feature type="domain" description="Peptidase S24/S26A/S26B/S26C" evidence="8">
    <location>
        <begin position="26"/>
        <end position="132"/>
    </location>
</feature>
<accession>A0A2W7NI63</accession>
<dbReference type="GO" id="GO:0009432">
    <property type="term" value="P:SOS response"/>
    <property type="evidence" value="ECO:0007669"/>
    <property type="project" value="UniProtKB-KW"/>
</dbReference>
<dbReference type="SUPFAM" id="SSF51306">
    <property type="entry name" value="LexA/Signal peptidase"/>
    <property type="match status" value="1"/>
</dbReference>
<dbReference type="GO" id="GO:0006355">
    <property type="term" value="P:regulation of DNA-templated transcription"/>
    <property type="evidence" value="ECO:0007669"/>
    <property type="project" value="InterPro"/>
</dbReference>
<comment type="caution">
    <text evidence="9">The sequence shown here is derived from an EMBL/GenBank/DDBJ whole genome shotgun (WGS) entry which is preliminary data.</text>
</comment>
<keyword evidence="5" id="KW-0234">DNA repair</keyword>
<evidence type="ECO:0000256" key="4">
    <source>
        <dbReference type="ARBA" id="ARBA00022813"/>
    </source>
</evidence>
<dbReference type="InterPro" id="IPR015927">
    <property type="entry name" value="Peptidase_S24_S26A/B/C"/>
</dbReference>
<dbReference type="AlphaFoldDB" id="A0A2W7NI63"/>
<keyword evidence="6" id="KW-0742">SOS response</keyword>
<keyword evidence="3 7" id="KW-0378">Hydrolase</keyword>
<evidence type="ECO:0000256" key="1">
    <source>
        <dbReference type="ARBA" id="ARBA00007484"/>
    </source>
</evidence>
<dbReference type="GO" id="GO:0006281">
    <property type="term" value="P:DNA repair"/>
    <property type="evidence" value="ECO:0007669"/>
    <property type="project" value="UniProtKB-KW"/>
</dbReference>
<keyword evidence="2" id="KW-0227">DNA damage</keyword>
<evidence type="ECO:0000313" key="10">
    <source>
        <dbReference type="Proteomes" id="UP000249239"/>
    </source>
</evidence>
<keyword evidence="10" id="KW-1185">Reference proteome</keyword>
<dbReference type="OrthoDB" id="9787787at2"/>
<dbReference type="InterPro" id="IPR006197">
    <property type="entry name" value="Peptidase_S24_LexA"/>
</dbReference>
<evidence type="ECO:0000256" key="7">
    <source>
        <dbReference type="RuleBase" id="RU003991"/>
    </source>
</evidence>